<reference evidence="3" key="1">
    <citation type="submission" date="2016-06" db="EMBL/GenBank/DDBJ databases">
        <title>Parallel loss of symbiosis genes in relatives of nitrogen-fixing non-legume Parasponia.</title>
        <authorList>
            <person name="Van Velzen R."/>
            <person name="Holmer R."/>
            <person name="Bu F."/>
            <person name="Rutten L."/>
            <person name="Van Zeijl A."/>
            <person name="Liu W."/>
            <person name="Santuari L."/>
            <person name="Cao Q."/>
            <person name="Sharma T."/>
            <person name="Shen D."/>
            <person name="Roswanjaya Y."/>
            <person name="Wardhani T."/>
            <person name="Kalhor M.S."/>
            <person name="Jansen J."/>
            <person name="Van den Hoogen J."/>
            <person name="Gungor B."/>
            <person name="Hartog M."/>
            <person name="Hontelez J."/>
            <person name="Verver J."/>
            <person name="Yang W.-C."/>
            <person name="Schijlen E."/>
            <person name="Repin R."/>
            <person name="Schilthuizen M."/>
            <person name="Schranz E."/>
            <person name="Heidstra R."/>
            <person name="Miyata K."/>
            <person name="Fedorova E."/>
            <person name="Kohlen W."/>
            <person name="Bisseling T."/>
            <person name="Smit S."/>
            <person name="Geurts R."/>
        </authorList>
    </citation>
    <scope>NUCLEOTIDE SEQUENCE [LARGE SCALE GENOMIC DNA]</scope>
    <source>
        <strain evidence="3">cv. RG33-2</strain>
    </source>
</reference>
<accession>A0A2P5E9I4</accession>
<sequence length="52" mass="5456">AENKELRRQVASLSQQLQNIAAAVAALGDNIVIPSPPAGAESSESNQDEDDH</sequence>
<dbReference type="InParanoid" id="A0A2P5E9I4"/>
<evidence type="ECO:0000313" key="3">
    <source>
        <dbReference type="Proteomes" id="UP000237000"/>
    </source>
</evidence>
<dbReference type="AlphaFoldDB" id="A0A2P5E9I4"/>
<feature type="non-terminal residue" evidence="2">
    <location>
        <position position="1"/>
    </location>
</feature>
<keyword evidence="3" id="KW-1185">Reference proteome</keyword>
<comment type="caution">
    <text evidence="2">The sequence shown here is derived from an EMBL/GenBank/DDBJ whole genome shotgun (WGS) entry which is preliminary data.</text>
</comment>
<organism evidence="2 3">
    <name type="scientific">Trema orientale</name>
    <name type="common">Charcoal tree</name>
    <name type="synonym">Celtis orientalis</name>
    <dbReference type="NCBI Taxonomy" id="63057"/>
    <lineage>
        <taxon>Eukaryota</taxon>
        <taxon>Viridiplantae</taxon>
        <taxon>Streptophyta</taxon>
        <taxon>Embryophyta</taxon>
        <taxon>Tracheophyta</taxon>
        <taxon>Spermatophyta</taxon>
        <taxon>Magnoliopsida</taxon>
        <taxon>eudicotyledons</taxon>
        <taxon>Gunneridae</taxon>
        <taxon>Pentapetalae</taxon>
        <taxon>rosids</taxon>
        <taxon>fabids</taxon>
        <taxon>Rosales</taxon>
        <taxon>Cannabaceae</taxon>
        <taxon>Trema</taxon>
    </lineage>
</organism>
<dbReference type="EMBL" id="JXTC01000200">
    <property type="protein sequence ID" value="PON82181.1"/>
    <property type="molecule type" value="Genomic_DNA"/>
</dbReference>
<dbReference type="Proteomes" id="UP000237000">
    <property type="component" value="Unassembled WGS sequence"/>
</dbReference>
<gene>
    <name evidence="2" type="ORF">TorRG33x02_220320</name>
</gene>
<proteinExistence type="predicted"/>
<name>A0A2P5E9I4_TREOI</name>
<evidence type="ECO:0000313" key="2">
    <source>
        <dbReference type="EMBL" id="PON82181.1"/>
    </source>
</evidence>
<protein>
    <submittedName>
        <fullName evidence="2">Uncharacterized protein</fullName>
    </submittedName>
</protein>
<evidence type="ECO:0000256" key="1">
    <source>
        <dbReference type="SAM" id="MobiDB-lite"/>
    </source>
</evidence>
<feature type="region of interest" description="Disordered" evidence="1">
    <location>
        <begin position="33"/>
        <end position="52"/>
    </location>
</feature>